<dbReference type="AlphaFoldDB" id="M4CH71"/>
<name>M4CH71_BRACM</name>
<reference evidence="1 2" key="1">
    <citation type="journal article" date="2011" name="Nat. Genet.">
        <title>The genome of the mesopolyploid crop species Brassica rapa.</title>
        <authorList>
            <consortium name="Brassica rapa Genome Sequencing Project Consortium"/>
            <person name="Wang X."/>
            <person name="Wang H."/>
            <person name="Wang J."/>
            <person name="Sun R."/>
            <person name="Wu J."/>
            <person name="Liu S."/>
            <person name="Bai Y."/>
            <person name="Mun J.H."/>
            <person name="Bancroft I."/>
            <person name="Cheng F."/>
            <person name="Huang S."/>
            <person name="Li X."/>
            <person name="Hua W."/>
            <person name="Wang J."/>
            <person name="Wang X."/>
            <person name="Freeling M."/>
            <person name="Pires J.C."/>
            <person name="Paterson A.H."/>
            <person name="Chalhoub B."/>
            <person name="Wang B."/>
            <person name="Hayward A."/>
            <person name="Sharpe A.G."/>
            <person name="Park B.S."/>
            <person name="Weisshaar B."/>
            <person name="Liu B."/>
            <person name="Li B."/>
            <person name="Liu B."/>
            <person name="Tong C."/>
            <person name="Song C."/>
            <person name="Duran C."/>
            <person name="Peng C."/>
            <person name="Geng C."/>
            <person name="Koh C."/>
            <person name="Lin C."/>
            <person name="Edwards D."/>
            <person name="Mu D."/>
            <person name="Shen D."/>
            <person name="Soumpourou E."/>
            <person name="Li F."/>
            <person name="Fraser F."/>
            <person name="Conant G."/>
            <person name="Lassalle G."/>
            <person name="King G.J."/>
            <person name="Bonnema G."/>
            <person name="Tang H."/>
            <person name="Wang H."/>
            <person name="Belcram H."/>
            <person name="Zhou H."/>
            <person name="Hirakawa H."/>
            <person name="Abe H."/>
            <person name="Guo H."/>
            <person name="Wang H."/>
            <person name="Jin H."/>
            <person name="Parkin I.A."/>
            <person name="Batley J."/>
            <person name="Kim J.S."/>
            <person name="Just J."/>
            <person name="Li J."/>
            <person name="Xu J."/>
            <person name="Deng J."/>
            <person name="Kim J.A."/>
            <person name="Li J."/>
            <person name="Yu J."/>
            <person name="Meng J."/>
            <person name="Wang J."/>
            <person name="Min J."/>
            <person name="Poulain J."/>
            <person name="Wang J."/>
            <person name="Hatakeyama K."/>
            <person name="Wu K."/>
            <person name="Wang L."/>
            <person name="Fang L."/>
            <person name="Trick M."/>
            <person name="Links M.G."/>
            <person name="Zhao M."/>
            <person name="Jin M."/>
            <person name="Ramchiary N."/>
            <person name="Drou N."/>
            <person name="Berkman P.J."/>
            <person name="Cai Q."/>
            <person name="Huang Q."/>
            <person name="Li R."/>
            <person name="Tabata S."/>
            <person name="Cheng S."/>
            <person name="Zhang S."/>
            <person name="Zhang S."/>
            <person name="Huang S."/>
            <person name="Sato S."/>
            <person name="Sun S."/>
            <person name="Kwon S.J."/>
            <person name="Choi S.R."/>
            <person name="Lee T.H."/>
            <person name="Fan W."/>
            <person name="Zhao X."/>
            <person name="Tan X."/>
            <person name="Xu X."/>
            <person name="Wang Y."/>
            <person name="Qiu Y."/>
            <person name="Yin Y."/>
            <person name="Li Y."/>
            <person name="Du Y."/>
            <person name="Liao Y."/>
            <person name="Lim Y."/>
            <person name="Narusaka Y."/>
            <person name="Wang Y."/>
            <person name="Wang Z."/>
            <person name="Li Z."/>
            <person name="Wang Z."/>
            <person name="Xiong Z."/>
            <person name="Zhang Z."/>
        </authorList>
    </citation>
    <scope>NUCLEOTIDE SEQUENCE [LARGE SCALE GENOMIC DNA]</scope>
    <source>
        <strain evidence="1 2">cv. Chiifu-401-42</strain>
    </source>
</reference>
<dbReference type="OMA" id="QCDNILP"/>
<accession>M4CH71</accession>
<dbReference type="InParanoid" id="M4CH71"/>
<dbReference type="Gramene" id="Bra003554.1">
    <property type="protein sequence ID" value="Bra003554.1-P"/>
    <property type="gene ID" value="Bra003554"/>
</dbReference>
<reference evidence="1" key="3">
    <citation type="submission" date="2023-03" db="UniProtKB">
        <authorList>
            <consortium name="EnsemblPlants"/>
        </authorList>
    </citation>
    <scope>IDENTIFICATION</scope>
    <source>
        <strain evidence="1">cv. Chiifu-401-42</strain>
    </source>
</reference>
<dbReference type="EnsemblPlants" id="Bra003554.1">
    <property type="protein sequence ID" value="Bra003554.1-P"/>
    <property type="gene ID" value="Bra003554"/>
</dbReference>
<sequence length="73" mass="8192">MSSYAVQCPPNGGTNSAKVVTEKRRLVTTPSNGNTLESSKPKIYHDVDKCAEAFIQNFRRQLRLQCDNTLSLY</sequence>
<protein>
    <submittedName>
        <fullName evidence="1">Uncharacterized protein</fullName>
    </submittedName>
</protein>
<dbReference type="HOGENOM" id="CLU_202763_0_0_1"/>
<dbReference type="Proteomes" id="UP000011750">
    <property type="component" value="Chromosome A07"/>
</dbReference>
<organism evidence="1 2">
    <name type="scientific">Brassica campestris</name>
    <name type="common">Field mustard</name>
    <dbReference type="NCBI Taxonomy" id="3711"/>
    <lineage>
        <taxon>Eukaryota</taxon>
        <taxon>Viridiplantae</taxon>
        <taxon>Streptophyta</taxon>
        <taxon>Embryophyta</taxon>
        <taxon>Tracheophyta</taxon>
        <taxon>Spermatophyta</taxon>
        <taxon>Magnoliopsida</taxon>
        <taxon>eudicotyledons</taxon>
        <taxon>Gunneridae</taxon>
        <taxon>Pentapetalae</taxon>
        <taxon>rosids</taxon>
        <taxon>malvids</taxon>
        <taxon>Brassicales</taxon>
        <taxon>Brassicaceae</taxon>
        <taxon>Brassiceae</taxon>
        <taxon>Brassica</taxon>
    </lineage>
</organism>
<dbReference type="Pfam" id="PF05553">
    <property type="entry name" value="DUF761"/>
    <property type="match status" value="1"/>
</dbReference>
<reference evidence="1 2" key="2">
    <citation type="journal article" date="2018" name="Hortic Res">
        <title>Improved Brassica rapa reference genome by single-molecule sequencing and chromosome conformation capture technologies.</title>
        <authorList>
            <person name="Zhang L."/>
            <person name="Cai X."/>
            <person name="Wu J."/>
            <person name="Liu M."/>
            <person name="Grob S."/>
            <person name="Cheng F."/>
            <person name="Liang J."/>
            <person name="Cai C."/>
            <person name="Liu Z."/>
            <person name="Liu B."/>
            <person name="Wang F."/>
            <person name="Li S."/>
            <person name="Liu F."/>
            <person name="Li X."/>
            <person name="Cheng L."/>
            <person name="Yang W."/>
            <person name="Li M.H."/>
            <person name="Grossniklaus U."/>
            <person name="Zheng H."/>
            <person name="Wang X."/>
        </authorList>
    </citation>
    <scope>NUCLEOTIDE SEQUENCE [LARGE SCALE GENOMIC DNA]</scope>
    <source>
        <strain evidence="1 2">cv. Chiifu-401-42</strain>
    </source>
</reference>
<keyword evidence="2" id="KW-1185">Reference proteome</keyword>
<dbReference type="InterPro" id="IPR008480">
    <property type="entry name" value="DUF761_pln"/>
</dbReference>
<evidence type="ECO:0000313" key="1">
    <source>
        <dbReference type="EnsemblPlants" id="Bra003554.1-P"/>
    </source>
</evidence>
<proteinExistence type="predicted"/>
<evidence type="ECO:0000313" key="2">
    <source>
        <dbReference type="Proteomes" id="UP000011750"/>
    </source>
</evidence>